<protein>
    <submittedName>
        <fullName evidence="1">Uncharacterized protein</fullName>
    </submittedName>
</protein>
<sequence length="275" mass="29802">MTDRPTRSLQQPQWFAQLHSFQCNGGQWNAIEIIDDVFGFPRSTASDKQPCDNDSLVSVIEENQQRSRKGDQEVKDGRQAECNAYHLPAVCQDILAEITDSNLCSLKNSPCFESVLICNTGASALGQGHTLAAGRAASRTSRLDGGSSPPLIPCRLQAVQGVNLTKRGGCPLTAVPGGRGELGLQQLEGRSGHPASSREVQPFPGRTFANTHYFPCDYLPFPDVHSAPCPLQAADVTGHQKREGDANQQVHARTRYLAPSNVHGIFRKTLLTAES</sequence>
<keyword evidence="2" id="KW-1185">Reference proteome</keyword>
<evidence type="ECO:0000313" key="1">
    <source>
        <dbReference type="EMBL" id="KAI4557091.1"/>
    </source>
</evidence>
<accession>A0ACB9U4F7</accession>
<reference evidence="1" key="1">
    <citation type="submission" date="2022-03" db="EMBL/GenBank/DDBJ databases">
        <title>Genomic analyses of argali, domestic sheep and their hybrids provide insights into chromosomal evolution, heterosis and genetic basis of agronomic traits.</title>
        <authorList>
            <person name="Li M."/>
        </authorList>
    </citation>
    <scope>NUCLEOTIDE SEQUENCE</scope>
    <source>
        <strain evidence="1">F1 hybrid</strain>
    </source>
</reference>
<comment type="caution">
    <text evidence="1">The sequence shown here is derived from an EMBL/GenBank/DDBJ whole genome shotgun (WGS) entry which is preliminary data.</text>
</comment>
<dbReference type="Proteomes" id="UP001057279">
    <property type="component" value="Linkage Group LG25"/>
</dbReference>
<organism evidence="1 2">
    <name type="scientific">Ovis ammon polii x Ovis aries</name>
    <dbReference type="NCBI Taxonomy" id="2918886"/>
    <lineage>
        <taxon>Eukaryota</taxon>
        <taxon>Metazoa</taxon>
        <taxon>Chordata</taxon>
        <taxon>Craniata</taxon>
        <taxon>Vertebrata</taxon>
        <taxon>Euteleostomi</taxon>
        <taxon>Mammalia</taxon>
        <taxon>Eutheria</taxon>
        <taxon>Laurasiatheria</taxon>
        <taxon>Artiodactyla</taxon>
        <taxon>Ruminantia</taxon>
        <taxon>Pecora</taxon>
        <taxon>Bovidae</taxon>
        <taxon>Caprinae</taxon>
        <taxon>Ovis</taxon>
    </lineage>
</organism>
<evidence type="ECO:0000313" key="2">
    <source>
        <dbReference type="Proteomes" id="UP001057279"/>
    </source>
</evidence>
<proteinExistence type="predicted"/>
<dbReference type="EMBL" id="CM043050">
    <property type="protein sequence ID" value="KAI4557091.1"/>
    <property type="molecule type" value="Genomic_DNA"/>
</dbReference>
<name>A0ACB9U4F7_9CETA</name>
<gene>
    <name evidence="1" type="ORF">MJG53_019045</name>
</gene>